<dbReference type="AlphaFoldDB" id="A0A1M7ZKV6"/>
<dbReference type="PROSITE" id="PS51781">
    <property type="entry name" value="SH3B"/>
    <property type="match status" value="1"/>
</dbReference>
<accession>A0A1M7ZKV6</accession>
<organism evidence="3 4">
    <name type="scientific">Pseudoxanthobacter soli DSM 19599</name>
    <dbReference type="NCBI Taxonomy" id="1123029"/>
    <lineage>
        <taxon>Bacteria</taxon>
        <taxon>Pseudomonadati</taxon>
        <taxon>Pseudomonadota</taxon>
        <taxon>Alphaproteobacteria</taxon>
        <taxon>Hyphomicrobiales</taxon>
        <taxon>Segnochrobactraceae</taxon>
        <taxon>Pseudoxanthobacter</taxon>
    </lineage>
</organism>
<evidence type="ECO:0000259" key="2">
    <source>
        <dbReference type="PROSITE" id="PS51781"/>
    </source>
</evidence>
<proteinExistence type="predicted"/>
<reference evidence="3 4" key="1">
    <citation type="submission" date="2016-12" db="EMBL/GenBank/DDBJ databases">
        <authorList>
            <person name="Song W.-J."/>
            <person name="Kurnit D.M."/>
        </authorList>
    </citation>
    <scope>NUCLEOTIDE SEQUENCE [LARGE SCALE GENOMIC DNA]</scope>
    <source>
        <strain evidence="3 4">DSM 19599</strain>
    </source>
</reference>
<keyword evidence="1" id="KW-0732">Signal</keyword>
<feature type="signal peptide" evidence="1">
    <location>
        <begin position="1"/>
        <end position="22"/>
    </location>
</feature>
<dbReference type="Pfam" id="PF08239">
    <property type="entry name" value="SH3_3"/>
    <property type="match status" value="1"/>
</dbReference>
<evidence type="ECO:0000313" key="3">
    <source>
        <dbReference type="EMBL" id="SHO65507.1"/>
    </source>
</evidence>
<dbReference type="Gene3D" id="2.30.30.40">
    <property type="entry name" value="SH3 Domains"/>
    <property type="match status" value="1"/>
</dbReference>
<feature type="chain" id="PRO_5013042850" evidence="1">
    <location>
        <begin position="23"/>
        <end position="217"/>
    </location>
</feature>
<evidence type="ECO:0000313" key="4">
    <source>
        <dbReference type="Proteomes" id="UP000186406"/>
    </source>
</evidence>
<dbReference type="STRING" id="1123029.SAMN02745172_02152"/>
<sequence length="217" mass="22205">MLNLLRKSVRLAGAAIVAISLAGAVGLISAQPSAAASAAVATTNVNLRAGPGTNYPVVTSMPRGASLAVYGCLAGYTWCDVSWGQSRGWVAANYVQVVYQGRPVVLTPALAPAIGLTVVAFNQAYWNTYYANRPWYGQWNRYYAPPRGGYHAGATGCVRGPNGAGCGHAGTTVGPNGGYHSGRTGCVRGPNGGGCGHVGTTTGPWGNTVTRGGGVRY</sequence>
<dbReference type="InterPro" id="IPR003646">
    <property type="entry name" value="SH3-like_bac-type"/>
</dbReference>
<protein>
    <submittedName>
        <fullName evidence="3">Uncharacterized conserved protein YraI</fullName>
    </submittedName>
</protein>
<evidence type="ECO:0000256" key="1">
    <source>
        <dbReference type="SAM" id="SignalP"/>
    </source>
</evidence>
<dbReference type="RefSeq" id="WP_073628508.1">
    <property type="nucleotide sequence ID" value="NZ_FRXO01000004.1"/>
</dbReference>
<keyword evidence="4" id="KW-1185">Reference proteome</keyword>
<name>A0A1M7ZKV6_9HYPH</name>
<feature type="domain" description="SH3b" evidence="2">
    <location>
        <begin position="35"/>
        <end position="99"/>
    </location>
</feature>
<dbReference type="EMBL" id="FRXO01000004">
    <property type="protein sequence ID" value="SHO65507.1"/>
    <property type="molecule type" value="Genomic_DNA"/>
</dbReference>
<dbReference type="OrthoDB" id="8074373at2"/>
<dbReference type="SMART" id="SM00287">
    <property type="entry name" value="SH3b"/>
    <property type="match status" value="1"/>
</dbReference>
<dbReference type="Proteomes" id="UP000186406">
    <property type="component" value="Unassembled WGS sequence"/>
</dbReference>
<gene>
    <name evidence="3" type="ORF">SAMN02745172_02152</name>
</gene>